<keyword evidence="2" id="KW-1185">Reference proteome</keyword>
<gene>
    <name evidence="1" type="ORF">TNCT_139061</name>
</gene>
<protein>
    <submittedName>
        <fullName evidence="1">Uncharacterized protein</fullName>
    </submittedName>
</protein>
<name>A0A8X6GIB0_TRICU</name>
<evidence type="ECO:0000313" key="1">
    <source>
        <dbReference type="EMBL" id="GFR04428.1"/>
    </source>
</evidence>
<comment type="caution">
    <text evidence="1">The sequence shown here is derived from an EMBL/GenBank/DDBJ whole genome shotgun (WGS) entry which is preliminary data.</text>
</comment>
<organism evidence="1 2">
    <name type="scientific">Trichonephila clavata</name>
    <name type="common">Joro spider</name>
    <name type="synonym">Nephila clavata</name>
    <dbReference type="NCBI Taxonomy" id="2740835"/>
    <lineage>
        <taxon>Eukaryota</taxon>
        <taxon>Metazoa</taxon>
        <taxon>Ecdysozoa</taxon>
        <taxon>Arthropoda</taxon>
        <taxon>Chelicerata</taxon>
        <taxon>Arachnida</taxon>
        <taxon>Araneae</taxon>
        <taxon>Araneomorphae</taxon>
        <taxon>Entelegynae</taxon>
        <taxon>Araneoidea</taxon>
        <taxon>Nephilidae</taxon>
        <taxon>Trichonephila</taxon>
    </lineage>
</organism>
<proteinExistence type="predicted"/>
<dbReference type="AlphaFoldDB" id="A0A8X6GIB0"/>
<evidence type="ECO:0000313" key="2">
    <source>
        <dbReference type="Proteomes" id="UP000887116"/>
    </source>
</evidence>
<sequence length="92" mass="10505">MDGLLFWKNFECTGAKRPDDVRPFRRRPLFDEMATAVAPGTAGDVITTAERTRRRKTTRHLTIQLDVANEDGKCQAELVFNDLRQFKDSTSC</sequence>
<dbReference type="OrthoDB" id="10432364at2759"/>
<dbReference type="EMBL" id="BMAO01025710">
    <property type="protein sequence ID" value="GFR04428.1"/>
    <property type="molecule type" value="Genomic_DNA"/>
</dbReference>
<accession>A0A8X6GIB0</accession>
<dbReference type="Proteomes" id="UP000887116">
    <property type="component" value="Unassembled WGS sequence"/>
</dbReference>
<reference evidence="1" key="1">
    <citation type="submission" date="2020-07" db="EMBL/GenBank/DDBJ databases">
        <title>Multicomponent nature underlies the extraordinary mechanical properties of spider dragline silk.</title>
        <authorList>
            <person name="Kono N."/>
            <person name="Nakamura H."/>
            <person name="Mori M."/>
            <person name="Yoshida Y."/>
            <person name="Ohtoshi R."/>
            <person name="Malay A.D."/>
            <person name="Moran D.A.P."/>
            <person name="Tomita M."/>
            <person name="Numata K."/>
            <person name="Arakawa K."/>
        </authorList>
    </citation>
    <scope>NUCLEOTIDE SEQUENCE</scope>
</reference>